<dbReference type="GO" id="GO:0005634">
    <property type="term" value="C:nucleus"/>
    <property type="evidence" value="ECO:0007669"/>
    <property type="project" value="UniProtKB-SubCell"/>
</dbReference>
<dbReference type="GO" id="GO:0003677">
    <property type="term" value="F:DNA binding"/>
    <property type="evidence" value="ECO:0007669"/>
    <property type="project" value="InterPro"/>
</dbReference>
<protein>
    <recommendedName>
        <fullName evidence="6">HTH myb-type domain-containing protein</fullName>
    </recommendedName>
</protein>
<dbReference type="PANTHER" id="PTHR31314:SF164">
    <property type="entry name" value="HTH MYB-TYPE DOMAIN-CONTAINING PROTEIN"/>
    <property type="match status" value="1"/>
</dbReference>
<reference evidence="7 8" key="1">
    <citation type="journal article" date="2023" name="G3 (Bethesda)">
        <title>A chromosome-length genome assembly and annotation of blackberry (Rubus argutus, cv. 'Hillquist').</title>
        <authorList>
            <person name="Bruna T."/>
            <person name="Aryal R."/>
            <person name="Dudchenko O."/>
            <person name="Sargent D.J."/>
            <person name="Mead D."/>
            <person name="Buti M."/>
            <person name="Cavallini A."/>
            <person name="Hytonen T."/>
            <person name="Andres J."/>
            <person name="Pham M."/>
            <person name="Weisz D."/>
            <person name="Mascagni F."/>
            <person name="Usai G."/>
            <person name="Natali L."/>
            <person name="Bassil N."/>
            <person name="Fernandez G.E."/>
            <person name="Lomsadze A."/>
            <person name="Armour M."/>
            <person name="Olukolu B."/>
            <person name="Poorten T."/>
            <person name="Britton C."/>
            <person name="Davik J."/>
            <person name="Ashrafi H."/>
            <person name="Aiden E.L."/>
            <person name="Borodovsky M."/>
            <person name="Worthington M."/>
        </authorList>
    </citation>
    <scope>NUCLEOTIDE SEQUENCE [LARGE SCALE GENOMIC DNA]</scope>
    <source>
        <strain evidence="7">PI 553951</strain>
    </source>
</reference>
<dbReference type="Proteomes" id="UP001457282">
    <property type="component" value="Unassembled WGS sequence"/>
</dbReference>
<evidence type="ECO:0000313" key="7">
    <source>
        <dbReference type="EMBL" id="KAK9936590.1"/>
    </source>
</evidence>
<evidence type="ECO:0000256" key="1">
    <source>
        <dbReference type="ARBA" id="ARBA00004123"/>
    </source>
</evidence>
<evidence type="ECO:0000259" key="6">
    <source>
        <dbReference type="PROSITE" id="PS51294"/>
    </source>
</evidence>
<keyword evidence="2" id="KW-0805">Transcription regulation</keyword>
<dbReference type="InterPro" id="IPR046955">
    <property type="entry name" value="PHR1-like"/>
</dbReference>
<dbReference type="InterPro" id="IPR001005">
    <property type="entry name" value="SANT/Myb"/>
</dbReference>
<accession>A0AAW1XID7</accession>
<evidence type="ECO:0000256" key="5">
    <source>
        <dbReference type="SAM" id="MobiDB-lite"/>
    </source>
</evidence>
<dbReference type="NCBIfam" id="TIGR01557">
    <property type="entry name" value="myb_SHAQKYF"/>
    <property type="match status" value="1"/>
</dbReference>
<sequence>MRNELEFGDLEEKSDEISEEQAENLSCGSSQKCSSFDLNEEASDGCNNTVNLADHHERRTVETDERKTLLAQGNFINNNAANNISNSSRAKVRPYVRSQLPRLRWTPQLHLSFLDAVELLGGQERATPKLVLQLMNVRGLSISHVKSHLQMYRSKKLDGNGQVVPHKKCNHGRDHVSNFVSRSSSLPNKEVVQGNNLYEPMDPANFALNPRLLLGEKSLPPLQRKSKHWRARIFASNIINCSDNHNGSSQSDIMHRTMCTRPSTRPTDQHCWNLEGLSNSRCYKQFQPPFRLEYWNKEKILKYKEWMPDLELSLQSQRVVGNEITDETHDQMISHEEEHYETAQRVKQTSQLYKDHQFEDMNSKQEIISTKLSLSL</sequence>
<dbReference type="AlphaFoldDB" id="A0AAW1XID7"/>
<keyword evidence="8" id="KW-1185">Reference proteome</keyword>
<keyword evidence="4" id="KW-0539">Nucleus</keyword>
<evidence type="ECO:0000256" key="4">
    <source>
        <dbReference type="ARBA" id="ARBA00023242"/>
    </source>
</evidence>
<dbReference type="InterPro" id="IPR017930">
    <property type="entry name" value="Myb_dom"/>
</dbReference>
<evidence type="ECO:0000256" key="2">
    <source>
        <dbReference type="ARBA" id="ARBA00023015"/>
    </source>
</evidence>
<dbReference type="PROSITE" id="PS51294">
    <property type="entry name" value="HTH_MYB"/>
    <property type="match status" value="1"/>
</dbReference>
<proteinExistence type="predicted"/>
<feature type="domain" description="HTH myb-type" evidence="6">
    <location>
        <begin position="97"/>
        <end position="157"/>
    </location>
</feature>
<dbReference type="Gene3D" id="1.10.10.60">
    <property type="entry name" value="Homeodomain-like"/>
    <property type="match status" value="1"/>
</dbReference>
<dbReference type="GO" id="GO:0003700">
    <property type="term" value="F:DNA-binding transcription factor activity"/>
    <property type="evidence" value="ECO:0007669"/>
    <property type="project" value="InterPro"/>
</dbReference>
<comment type="caution">
    <text evidence="7">The sequence shown here is derived from an EMBL/GenBank/DDBJ whole genome shotgun (WGS) entry which is preliminary data.</text>
</comment>
<dbReference type="SUPFAM" id="SSF46689">
    <property type="entry name" value="Homeodomain-like"/>
    <property type="match status" value="1"/>
</dbReference>
<keyword evidence="3" id="KW-0804">Transcription</keyword>
<dbReference type="InterPro" id="IPR006447">
    <property type="entry name" value="Myb_dom_plants"/>
</dbReference>
<evidence type="ECO:0000313" key="8">
    <source>
        <dbReference type="Proteomes" id="UP001457282"/>
    </source>
</evidence>
<feature type="region of interest" description="Disordered" evidence="5">
    <location>
        <begin position="1"/>
        <end position="31"/>
    </location>
</feature>
<dbReference type="PANTHER" id="PTHR31314">
    <property type="entry name" value="MYB FAMILY TRANSCRIPTION FACTOR PHL7-LIKE"/>
    <property type="match status" value="1"/>
</dbReference>
<evidence type="ECO:0000256" key="3">
    <source>
        <dbReference type="ARBA" id="ARBA00023163"/>
    </source>
</evidence>
<organism evidence="7 8">
    <name type="scientific">Rubus argutus</name>
    <name type="common">Southern blackberry</name>
    <dbReference type="NCBI Taxonomy" id="59490"/>
    <lineage>
        <taxon>Eukaryota</taxon>
        <taxon>Viridiplantae</taxon>
        <taxon>Streptophyta</taxon>
        <taxon>Embryophyta</taxon>
        <taxon>Tracheophyta</taxon>
        <taxon>Spermatophyta</taxon>
        <taxon>Magnoliopsida</taxon>
        <taxon>eudicotyledons</taxon>
        <taxon>Gunneridae</taxon>
        <taxon>Pentapetalae</taxon>
        <taxon>rosids</taxon>
        <taxon>fabids</taxon>
        <taxon>Rosales</taxon>
        <taxon>Rosaceae</taxon>
        <taxon>Rosoideae</taxon>
        <taxon>Rosoideae incertae sedis</taxon>
        <taxon>Rubus</taxon>
    </lineage>
</organism>
<dbReference type="InterPro" id="IPR009057">
    <property type="entry name" value="Homeodomain-like_sf"/>
</dbReference>
<dbReference type="Pfam" id="PF00249">
    <property type="entry name" value="Myb_DNA-binding"/>
    <property type="match status" value="1"/>
</dbReference>
<dbReference type="EMBL" id="JBEDUW010000003">
    <property type="protein sequence ID" value="KAK9936590.1"/>
    <property type="molecule type" value="Genomic_DNA"/>
</dbReference>
<comment type="subcellular location">
    <subcellularLocation>
        <location evidence="1">Nucleus</location>
    </subcellularLocation>
</comment>
<gene>
    <name evidence="7" type="ORF">M0R45_013422</name>
</gene>
<name>A0AAW1XID7_RUBAR</name>
<feature type="compositionally biased region" description="Acidic residues" evidence="5">
    <location>
        <begin position="1"/>
        <end position="22"/>
    </location>
</feature>